<dbReference type="Proteomes" id="UP000598120">
    <property type="component" value="Unassembled WGS sequence"/>
</dbReference>
<accession>A0A8J2TLF2</accession>
<comment type="caution">
    <text evidence="2">The sequence shown here is derived from an EMBL/GenBank/DDBJ whole genome shotgun (WGS) entry which is preliminary data.</text>
</comment>
<reference evidence="2 3" key="1">
    <citation type="journal article" date="2014" name="Int. J. Syst. Evol. Microbiol.">
        <title>Complete genome sequence of Corynebacterium casei LMG S-19264T (=DSM 44701T), isolated from a smear-ripened cheese.</title>
        <authorList>
            <consortium name="US DOE Joint Genome Institute (JGI-PGF)"/>
            <person name="Walter F."/>
            <person name="Albersmeier A."/>
            <person name="Kalinowski J."/>
            <person name="Ruckert C."/>
        </authorList>
    </citation>
    <scope>NUCLEOTIDE SEQUENCE [LARGE SCALE GENOMIC DNA]</scope>
    <source>
        <strain evidence="2 3">CGMCC 1.15295</strain>
    </source>
</reference>
<dbReference type="EMBL" id="BMIC01000001">
    <property type="protein sequence ID" value="GFZ76542.1"/>
    <property type="molecule type" value="Genomic_DNA"/>
</dbReference>
<proteinExistence type="predicted"/>
<protein>
    <submittedName>
        <fullName evidence="2">Uncharacterized protein</fullName>
    </submittedName>
</protein>
<feature type="region of interest" description="Disordered" evidence="1">
    <location>
        <begin position="1"/>
        <end position="33"/>
    </location>
</feature>
<evidence type="ECO:0000313" key="2">
    <source>
        <dbReference type="EMBL" id="GFZ76542.1"/>
    </source>
</evidence>
<feature type="compositionally biased region" description="Basic residues" evidence="1">
    <location>
        <begin position="1"/>
        <end position="27"/>
    </location>
</feature>
<name>A0A8J2TLF2_9FLAO</name>
<gene>
    <name evidence="2" type="ORF">GCM10011531_02220</name>
</gene>
<evidence type="ECO:0000256" key="1">
    <source>
        <dbReference type="SAM" id="MobiDB-lite"/>
    </source>
</evidence>
<evidence type="ECO:0000313" key="3">
    <source>
        <dbReference type="Proteomes" id="UP000598120"/>
    </source>
</evidence>
<dbReference type="AlphaFoldDB" id="A0A8J2TLF2"/>
<organism evidence="2 3">
    <name type="scientific">Aquaticitalea lipolytica</name>
    <dbReference type="NCBI Taxonomy" id="1247562"/>
    <lineage>
        <taxon>Bacteria</taxon>
        <taxon>Pseudomonadati</taxon>
        <taxon>Bacteroidota</taxon>
        <taxon>Flavobacteriia</taxon>
        <taxon>Flavobacteriales</taxon>
        <taxon>Flavobacteriaceae</taxon>
        <taxon>Aquaticitalea</taxon>
    </lineage>
</organism>
<sequence length="49" mass="5650">MPKKGSAKNTKNKAKHSKLMSQKKKKKTTETLLRKERLKEIVAKANNQK</sequence>
<keyword evidence="3" id="KW-1185">Reference proteome</keyword>